<accession>A0A1R0Y5Q4</accession>
<dbReference type="EMBL" id="MPTC01000004">
    <property type="protein sequence ID" value="OMD42665.1"/>
    <property type="molecule type" value="Genomic_DNA"/>
</dbReference>
<dbReference type="Gene3D" id="3.40.50.300">
    <property type="entry name" value="P-loop containing nucleotide triphosphate hydrolases"/>
    <property type="match status" value="1"/>
</dbReference>
<name>A0A1R0Y5Q4_9BACL</name>
<protein>
    <recommendedName>
        <fullName evidence="3">AAA+ ATPase domain-containing protein</fullName>
    </recommendedName>
</protein>
<comment type="caution">
    <text evidence="1">The sequence shown here is derived from an EMBL/GenBank/DDBJ whole genome shotgun (WGS) entry which is preliminary data.</text>
</comment>
<dbReference type="InterPro" id="IPR027417">
    <property type="entry name" value="P-loop_NTPase"/>
</dbReference>
<dbReference type="SUPFAM" id="SSF52540">
    <property type="entry name" value="P-loop containing nucleoside triphosphate hydrolases"/>
    <property type="match status" value="1"/>
</dbReference>
<dbReference type="PANTHER" id="PTHR37291">
    <property type="entry name" value="5-METHYLCYTOSINE-SPECIFIC RESTRICTION ENZYME B"/>
    <property type="match status" value="1"/>
</dbReference>
<evidence type="ECO:0000313" key="2">
    <source>
        <dbReference type="Proteomes" id="UP000187439"/>
    </source>
</evidence>
<dbReference type="InterPro" id="IPR052934">
    <property type="entry name" value="Methyl-DNA_Rec/Restrict_Enz"/>
</dbReference>
<reference evidence="1 2" key="1">
    <citation type="submission" date="2016-10" db="EMBL/GenBank/DDBJ databases">
        <title>Paenibacillus species isolates.</title>
        <authorList>
            <person name="Beno S.M."/>
        </authorList>
    </citation>
    <scope>NUCLEOTIDE SEQUENCE [LARGE SCALE GENOMIC DNA]</scope>
    <source>
        <strain evidence="1 2">FSL H7-0710</strain>
    </source>
</reference>
<evidence type="ECO:0008006" key="3">
    <source>
        <dbReference type="Google" id="ProtNLM"/>
    </source>
</evidence>
<gene>
    <name evidence="1" type="ORF">BSK52_07645</name>
</gene>
<organism evidence="1 2">
    <name type="scientific">Paenibacillus odorifer</name>
    <dbReference type="NCBI Taxonomy" id="189426"/>
    <lineage>
        <taxon>Bacteria</taxon>
        <taxon>Bacillati</taxon>
        <taxon>Bacillota</taxon>
        <taxon>Bacilli</taxon>
        <taxon>Bacillales</taxon>
        <taxon>Paenibacillaceae</taxon>
        <taxon>Paenibacillus</taxon>
    </lineage>
</organism>
<proteinExistence type="predicted"/>
<sequence length="762" mass="88207">MKKEFEQSKELIMINLSQYQQLFDIDNTTERCKKVNDTMDQFWKSELDQLAGELLGQDYRIATYGQTLVTTYHDSLNPKYAEQKKDTNIGKRYFAQIVRKIGNKEIILLTLEFNGVEQQMYVYTELSFYQVNALIKSGQLSTELSELDSDVRVFARTSSFTKNEIERSLLEQELSAMVKPRIRPWIYFGLAIPMEGNYEVADIIKMLNYVWEQTTALRNYALEDRQQNAKAAHIMELIASAGKPYSVSLFGHSYQIYYGALETDKSNVREQGFTLKREGQTIVQGTFYYGEYNERKGLNKPVLAVDVGGSNHIYANVSVLLGDDRKEWWIQKSFKMMNHDNEALKHRALDLLRQHGIPVRNENEYLTGTYINSEQRFEEDLTEIKGRFACAALLFAHVNGRGKFKFLETEDQSTVESEGNSIDDDNSNEIIEYISNFDFTVINETIQNSSLTFDKDLILDLHLNLTALDEKHFVILSGISGTGKTQLAKLYANAVYGLSYGADNPYLSLIPVRPDWSDGTALFGYYSSFEHQYIMTEFLKVLMHAHEEREKPHFIVLDEMNLARVEYYLSDYLSGVESHKEIPLHNRNDLEEIPGKISIPPNVYLIGTINVDETTHSISDKVLDRAFVMTLSDVDLKTFWSRVEDGVRLELQNEFTFLKKLNSMLTPYHLHFGYRTMNEMIQKMSRHLTLEVEYQLARKVMLDRVISEKVLPKLRGDDRITELLVELKENFTEHLGEESTSLGHIIRMEKELARYGATQFWR</sequence>
<dbReference type="PANTHER" id="PTHR37291:SF1">
    <property type="entry name" value="TYPE IV METHYL-DIRECTED RESTRICTION ENZYME ECOKMCRB SUBUNIT"/>
    <property type="match status" value="1"/>
</dbReference>
<evidence type="ECO:0000313" key="1">
    <source>
        <dbReference type="EMBL" id="OMD42665.1"/>
    </source>
</evidence>
<dbReference type="AlphaFoldDB" id="A0A1R0Y5Q4"/>
<dbReference type="Proteomes" id="UP000187439">
    <property type="component" value="Unassembled WGS sequence"/>
</dbReference>